<dbReference type="AlphaFoldDB" id="A0A1H3U7Q3"/>
<dbReference type="SUPFAM" id="SSF46689">
    <property type="entry name" value="Homeodomain-like"/>
    <property type="match status" value="2"/>
</dbReference>
<protein>
    <submittedName>
        <fullName evidence="5">Helix-turn-helix domain-containing protein</fullName>
    </submittedName>
</protein>
<dbReference type="GeneID" id="94691599"/>
<accession>A0A1H3U7Q3</accession>
<organism evidence="5 6">
    <name type="scientific">Delftia lacustris</name>
    <dbReference type="NCBI Taxonomy" id="558537"/>
    <lineage>
        <taxon>Bacteria</taxon>
        <taxon>Pseudomonadati</taxon>
        <taxon>Pseudomonadota</taxon>
        <taxon>Betaproteobacteria</taxon>
        <taxon>Burkholderiales</taxon>
        <taxon>Comamonadaceae</taxon>
        <taxon>Delftia</taxon>
    </lineage>
</organism>
<dbReference type="SMART" id="SM00342">
    <property type="entry name" value="HTH_ARAC"/>
    <property type="match status" value="1"/>
</dbReference>
<dbReference type="GO" id="GO:0043565">
    <property type="term" value="F:sequence-specific DNA binding"/>
    <property type="evidence" value="ECO:0007669"/>
    <property type="project" value="InterPro"/>
</dbReference>
<feature type="domain" description="HTH araC/xylS-type" evidence="4">
    <location>
        <begin position="166"/>
        <end position="264"/>
    </location>
</feature>
<keyword evidence="2" id="KW-0238">DNA-binding</keyword>
<keyword evidence="1" id="KW-0805">Transcription regulation</keyword>
<dbReference type="PANTHER" id="PTHR46796">
    <property type="entry name" value="HTH-TYPE TRANSCRIPTIONAL ACTIVATOR RHAS-RELATED"/>
    <property type="match status" value="1"/>
</dbReference>
<gene>
    <name evidence="5" type="ORF">SAMN05421547_13915</name>
</gene>
<dbReference type="GO" id="GO:0003700">
    <property type="term" value="F:DNA-binding transcription factor activity"/>
    <property type="evidence" value="ECO:0007669"/>
    <property type="project" value="InterPro"/>
</dbReference>
<evidence type="ECO:0000313" key="5">
    <source>
        <dbReference type="EMBL" id="SDZ58442.1"/>
    </source>
</evidence>
<name>A0A1H3U7Q3_9BURK</name>
<evidence type="ECO:0000256" key="3">
    <source>
        <dbReference type="ARBA" id="ARBA00023163"/>
    </source>
</evidence>
<dbReference type="InterPro" id="IPR018060">
    <property type="entry name" value="HTH_AraC"/>
</dbReference>
<dbReference type="PROSITE" id="PS01124">
    <property type="entry name" value="HTH_ARAC_FAMILY_2"/>
    <property type="match status" value="1"/>
</dbReference>
<evidence type="ECO:0000313" key="6">
    <source>
        <dbReference type="Proteomes" id="UP000183417"/>
    </source>
</evidence>
<dbReference type="RefSeq" id="WP_034367637.1">
    <property type="nucleotide sequence ID" value="NZ_AP025556.1"/>
</dbReference>
<dbReference type="InterPro" id="IPR050204">
    <property type="entry name" value="AraC_XylS_family_regulators"/>
</dbReference>
<dbReference type="Proteomes" id="UP000183417">
    <property type="component" value="Unassembled WGS sequence"/>
</dbReference>
<dbReference type="InterPro" id="IPR009057">
    <property type="entry name" value="Homeodomain-like_sf"/>
</dbReference>
<sequence>MKVQELPGFEVQLLGRAAYSSHDPTRLHSLGIALERQQGVHAIGSDRRVDFDTWPGTVARTPPGVDVFSESATGGEYLVVRCTPAQWEQWLDDAVPDTEARRVVHPGQRAALQIAHQLRQLLLCPETDTLAIEQAALHFMARQCVDARDVPHAPIPRIDALRPVYRPVLERMAAEFAQPLSIAQLARMTRRTPLRFLREFSQLLGMTPHAYLVETRIQAARSMMRADADSLACIAHDCGFSHQSHMGAAFRKHLGLTPSQYLARIRHTARQ</sequence>
<keyword evidence="3" id="KW-0804">Transcription</keyword>
<dbReference type="Gene3D" id="1.10.10.60">
    <property type="entry name" value="Homeodomain-like"/>
    <property type="match status" value="1"/>
</dbReference>
<evidence type="ECO:0000256" key="2">
    <source>
        <dbReference type="ARBA" id="ARBA00023125"/>
    </source>
</evidence>
<dbReference type="Pfam" id="PF12833">
    <property type="entry name" value="HTH_18"/>
    <property type="match status" value="1"/>
</dbReference>
<proteinExistence type="predicted"/>
<evidence type="ECO:0000259" key="4">
    <source>
        <dbReference type="PROSITE" id="PS01124"/>
    </source>
</evidence>
<dbReference type="EMBL" id="FNPE01000039">
    <property type="protein sequence ID" value="SDZ58442.1"/>
    <property type="molecule type" value="Genomic_DNA"/>
</dbReference>
<evidence type="ECO:0000256" key="1">
    <source>
        <dbReference type="ARBA" id="ARBA00023015"/>
    </source>
</evidence>
<reference evidence="5 6" key="1">
    <citation type="submission" date="2016-10" db="EMBL/GenBank/DDBJ databases">
        <authorList>
            <person name="de Groot N.N."/>
        </authorList>
    </citation>
    <scope>NUCLEOTIDE SEQUENCE [LARGE SCALE GENOMIC DNA]</scope>
    <source>
        <strain evidence="5 6">LMG 24775</strain>
    </source>
</reference>